<dbReference type="RefSeq" id="WP_082661224.1">
    <property type="nucleotide sequence ID" value="NZ_JAMQRX010000010.1"/>
</dbReference>
<dbReference type="SUPFAM" id="SSF56059">
    <property type="entry name" value="Glutathione synthetase ATP-binding domain-like"/>
    <property type="match status" value="1"/>
</dbReference>
<dbReference type="AlphaFoldDB" id="A0A0W1KJ35"/>
<dbReference type="Gene3D" id="3.30.470.20">
    <property type="entry name" value="ATP-grasp fold, B domain"/>
    <property type="match status" value="1"/>
</dbReference>
<feature type="domain" description="ATP-grasp" evidence="3">
    <location>
        <begin position="130"/>
        <end position="329"/>
    </location>
</feature>
<protein>
    <submittedName>
        <fullName evidence="4">D-aspartate ligase</fullName>
        <ecNumber evidence="4">6.3.1.12</ecNumber>
    </submittedName>
</protein>
<dbReference type="PROSITE" id="PS50975">
    <property type="entry name" value="ATP_GRASP"/>
    <property type="match status" value="1"/>
</dbReference>
<keyword evidence="1" id="KW-0547">Nucleotide-binding</keyword>
<dbReference type="InterPro" id="IPR003806">
    <property type="entry name" value="ATP-grasp_PylC-type"/>
</dbReference>
<dbReference type="Proteomes" id="UP000054404">
    <property type="component" value="Unassembled WGS sequence"/>
</dbReference>
<evidence type="ECO:0000256" key="2">
    <source>
        <dbReference type="SAM" id="MobiDB-lite"/>
    </source>
</evidence>
<dbReference type="OrthoDB" id="5420347at2"/>
<evidence type="ECO:0000313" key="4">
    <source>
        <dbReference type="EMBL" id="KTF03548.1"/>
    </source>
</evidence>
<sequence>MNKKSRAGRAIVPVIVGYDVGAYSFARIFHEAGGYKSVVLTTAPRGPINDSRILDVRLFERGTFDDDERFLAALADLECEFVGCTLILLVNADEHVEFVARNREHFGANWFLPYSPLGAVQRANSKGAMAELLTDMGLNAPKRVVVDLSAQQWPELDEVCFPAVVKPESGADLAQNWGRGLRKVELWKTRSEALKACEILRTNGVEVRVIIQEFIPGDDTTQWLVNGYVNRQGQVTACGSGRLILGLHQPEYIGNAGIVLTEHHPKLIEQATRIVTAVGIRGYFSMDVKIDPRNGKTYWLDLNPRIGRGHYYMKLAGVDLAAALLADLSNDLTAEEEPREGRSGNGARSGEGAAYSVPARSKAYQTNSELGLFCLVPSCLANSCYVTDPQLLKRVRQVKRQRRAVNPLLYRADRSLGRYVYVLGNSINHYRRMRAYYRQPDPYRL</sequence>
<dbReference type="Pfam" id="PF02655">
    <property type="entry name" value="ATP-grasp_3"/>
    <property type="match status" value="1"/>
</dbReference>
<reference evidence="4 5" key="1">
    <citation type="submission" date="2015-11" db="EMBL/GenBank/DDBJ databases">
        <title>Draft Genome Sequence of the Type Strain Trueperella bernardiae LCDC 89-0504T, Isolated from Blood Culture.</title>
        <authorList>
            <person name="Bernier A.-M."/>
            <person name="Bernard K."/>
        </authorList>
    </citation>
    <scope>NUCLEOTIDE SEQUENCE [LARGE SCALE GENOMIC DNA]</scope>
    <source>
        <strain evidence="4 5">LCDC 89-0504</strain>
    </source>
</reference>
<evidence type="ECO:0000313" key="5">
    <source>
        <dbReference type="Proteomes" id="UP000054404"/>
    </source>
</evidence>
<name>A0A0W1KJ35_9ACTO</name>
<comment type="caution">
    <text evidence="4">The sequence shown here is derived from an EMBL/GenBank/DDBJ whole genome shotgun (WGS) entry which is preliminary data.</text>
</comment>
<keyword evidence="5" id="KW-1185">Reference proteome</keyword>
<gene>
    <name evidence="4" type="ORF">AQZ59_01507</name>
</gene>
<dbReference type="InterPro" id="IPR011761">
    <property type="entry name" value="ATP-grasp"/>
</dbReference>
<dbReference type="GO" id="GO:0005524">
    <property type="term" value="F:ATP binding"/>
    <property type="evidence" value="ECO:0007669"/>
    <property type="project" value="UniProtKB-UniRule"/>
</dbReference>
<keyword evidence="4" id="KW-0436">Ligase</keyword>
<organism evidence="4 5">
    <name type="scientific">Trueperella bernardiae</name>
    <dbReference type="NCBI Taxonomy" id="59561"/>
    <lineage>
        <taxon>Bacteria</taxon>
        <taxon>Bacillati</taxon>
        <taxon>Actinomycetota</taxon>
        <taxon>Actinomycetes</taxon>
        <taxon>Actinomycetales</taxon>
        <taxon>Actinomycetaceae</taxon>
        <taxon>Trueperella</taxon>
    </lineage>
</organism>
<accession>A0A0W1KJ35</accession>
<evidence type="ECO:0000259" key="3">
    <source>
        <dbReference type="PROSITE" id="PS50975"/>
    </source>
</evidence>
<dbReference type="PATRIC" id="fig|59561.3.peg.1500"/>
<dbReference type="EC" id="6.3.1.12" evidence="4"/>
<proteinExistence type="predicted"/>
<dbReference type="GO" id="GO:0034025">
    <property type="term" value="F:D-aspartate ligase activity"/>
    <property type="evidence" value="ECO:0007669"/>
    <property type="project" value="UniProtKB-EC"/>
</dbReference>
<keyword evidence="1" id="KW-0067">ATP-binding</keyword>
<dbReference type="GO" id="GO:0046872">
    <property type="term" value="F:metal ion binding"/>
    <property type="evidence" value="ECO:0007669"/>
    <property type="project" value="InterPro"/>
</dbReference>
<evidence type="ECO:0000256" key="1">
    <source>
        <dbReference type="PROSITE-ProRule" id="PRU00409"/>
    </source>
</evidence>
<feature type="region of interest" description="Disordered" evidence="2">
    <location>
        <begin position="334"/>
        <end position="353"/>
    </location>
</feature>
<dbReference type="EMBL" id="LNIZ01000008">
    <property type="protein sequence ID" value="KTF03548.1"/>
    <property type="molecule type" value="Genomic_DNA"/>
</dbReference>
<dbReference type="STRING" id="59561.AQZ59_01507"/>